<keyword evidence="1" id="KW-0812">Transmembrane</keyword>
<feature type="transmembrane region" description="Helical" evidence="1">
    <location>
        <begin position="20"/>
        <end position="45"/>
    </location>
</feature>
<dbReference type="Proteomes" id="UP000195455">
    <property type="component" value="Unassembled WGS sequence"/>
</dbReference>
<evidence type="ECO:0000256" key="1">
    <source>
        <dbReference type="SAM" id="Phobius"/>
    </source>
</evidence>
<gene>
    <name evidence="2" type="ORF">B5G26_00415</name>
</gene>
<reference evidence="3" key="1">
    <citation type="submission" date="2017-04" db="EMBL/GenBank/DDBJ databases">
        <title>Function of individual gut microbiota members based on whole genome sequencing of pure cultures obtained from chicken caecum.</title>
        <authorList>
            <person name="Medvecky M."/>
            <person name="Cejkova D."/>
            <person name="Polansky O."/>
            <person name="Karasova D."/>
            <person name="Kubasova T."/>
            <person name="Cizek A."/>
            <person name="Rychlik I."/>
        </authorList>
    </citation>
    <scope>NUCLEOTIDE SEQUENCE [LARGE SCALE GENOMIC DNA]</scope>
    <source>
        <strain evidence="3">An75</strain>
    </source>
</reference>
<accession>A0A1Y3UEE7</accession>
<dbReference type="AlphaFoldDB" id="A0A1Y3UEE7"/>
<evidence type="ECO:0000313" key="2">
    <source>
        <dbReference type="EMBL" id="OUN45528.1"/>
    </source>
</evidence>
<keyword evidence="1" id="KW-1133">Transmembrane helix</keyword>
<sequence>MWIYFVLLAIFFYLIFRKGYIKIVLIMASSISLATFIGTYAYFQFPLELCVFQTIVTFIIWYTILQIIYGIVRNYKKSAPK</sequence>
<protein>
    <submittedName>
        <fullName evidence="2">Uncharacterized protein</fullName>
    </submittedName>
</protein>
<proteinExistence type="predicted"/>
<keyword evidence="1" id="KW-0472">Membrane</keyword>
<organism evidence="2 3">
    <name type="scientific">Anaerotignum lactatifermentans</name>
    <dbReference type="NCBI Taxonomy" id="160404"/>
    <lineage>
        <taxon>Bacteria</taxon>
        <taxon>Bacillati</taxon>
        <taxon>Bacillota</taxon>
        <taxon>Clostridia</taxon>
        <taxon>Lachnospirales</taxon>
        <taxon>Anaerotignaceae</taxon>
        <taxon>Anaerotignum</taxon>
    </lineage>
</organism>
<name>A0A1Y3UEE7_9FIRM</name>
<dbReference type="EMBL" id="NFHM01000001">
    <property type="protein sequence ID" value="OUN45528.1"/>
    <property type="molecule type" value="Genomic_DNA"/>
</dbReference>
<dbReference type="RefSeq" id="WP_087988302.1">
    <property type="nucleotide sequence ID" value="NZ_CAUFHK010000023.1"/>
</dbReference>
<comment type="caution">
    <text evidence="2">The sequence shown here is derived from an EMBL/GenBank/DDBJ whole genome shotgun (WGS) entry which is preliminary data.</text>
</comment>
<feature type="transmembrane region" description="Helical" evidence="1">
    <location>
        <begin position="51"/>
        <end position="72"/>
    </location>
</feature>
<evidence type="ECO:0000313" key="3">
    <source>
        <dbReference type="Proteomes" id="UP000195455"/>
    </source>
</evidence>